<dbReference type="PANTHER" id="PTHR31762:SF4">
    <property type="entry name" value="COILED-COIL DOMAIN-CONTAINING PROTEIN SCD2"/>
    <property type="match status" value="1"/>
</dbReference>
<accession>A0A7J6URL1</accession>
<dbReference type="OrthoDB" id="2014962at2759"/>
<evidence type="ECO:0000313" key="3">
    <source>
        <dbReference type="Proteomes" id="UP000554482"/>
    </source>
</evidence>
<organism evidence="2 3">
    <name type="scientific">Thalictrum thalictroides</name>
    <name type="common">Rue-anemone</name>
    <name type="synonym">Anemone thalictroides</name>
    <dbReference type="NCBI Taxonomy" id="46969"/>
    <lineage>
        <taxon>Eukaryota</taxon>
        <taxon>Viridiplantae</taxon>
        <taxon>Streptophyta</taxon>
        <taxon>Embryophyta</taxon>
        <taxon>Tracheophyta</taxon>
        <taxon>Spermatophyta</taxon>
        <taxon>Magnoliopsida</taxon>
        <taxon>Ranunculales</taxon>
        <taxon>Ranunculaceae</taxon>
        <taxon>Thalictroideae</taxon>
        <taxon>Thalictrum</taxon>
    </lineage>
</organism>
<reference evidence="2 3" key="1">
    <citation type="submission" date="2020-06" db="EMBL/GenBank/DDBJ databases">
        <title>Transcriptomic and genomic resources for Thalictrum thalictroides and T. hernandezii: Facilitating candidate gene discovery in an emerging model plant lineage.</title>
        <authorList>
            <person name="Arias T."/>
            <person name="Riano-Pachon D.M."/>
            <person name="Di Stilio V.S."/>
        </authorList>
    </citation>
    <scope>NUCLEOTIDE SEQUENCE [LARGE SCALE GENOMIC DNA]</scope>
    <source>
        <strain evidence="3">cv. WT478/WT964</strain>
        <tissue evidence="2">Leaves</tissue>
    </source>
</reference>
<protein>
    <submittedName>
        <fullName evidence="2">Coiled-coil domain-containing protein SCD2-like</fullName>
    </submittedName>
</protein>
<gene>
    <name evidence="2" type="ORF">FRX31_035503</name>
</gene>
<sequence>MKSPGDSKYMEAFELGQEESDDVFFKEAWLIYFWRRAKVHGVEEDIAEERLQFWISRSGQTPTSHDAVDVERGLIELRKLGIEQQLWEASRKEVEQASSAHIGNDVAETDSP</sequence>
<comment type="caution">
    <text evidence="2">The sequence shown here is derived from an EMBL/GenBank/DDBJ whole genome shotgun (WGS) entry which is preliminary data.</text>
</comment>
<feature type="region of interest" description="Disordered" evidence="1">
    <location>
        <begin position="93"/>
        <end position="112"/>
    </location>
</feature>
<dbReference type="Proteomes" id="UP000554482">
    <property type="component" value="Unassembled WGS sequence"/>
</dbReference>
<dbReference type="PANTHER" id="PTHR31762">
    <property type="entry name" value="FAS-BINDING FACTOR-LIKE PROTEIN"/>
    <property type="match status" value="1"/>
</dbReference>
<dbReference type="AlphaFoldDB" id="A0A7J6URL1"/>
<proteinExistence type="predicted"/>
<keyword evidence="3" id="KW-1185">Reference proteome</keyword>
<dbReference type="GO" id="GO:0000911">
    <property type="term" value="P:cytokinesis by cell plate formation"/>
    <property type="evidence" value="ECO:0007669"/>
    <property type="project" value="InterPro"/>
</dbReference>
<dbReference type="InterPro" id="IPR040321">
    <property type="entry name" value="SCD2-like"/>
</dbReference>
<evidence type="ECO:0000256" key="1">
    <source>
        <dbReference type="SAM" id="MobiDB-lite"/>
    </source>
</evidence>
<dbReference type="EMBL" id="JABWDY010044783">
    <property type="protein sequence ID" value="KAF5174910.1"/>
    <property type="molecule type" value="Genomic_DNA"/>
</dbReference>
<name>A0A7J6URL1_THATH</name>
<evidence type="ECO:0000313" key="2">
    <source>
        <dbReference type="EMBL" id="KAF5174910.1"/>
    </source>
</evidence>